<keyword evidence="1 2" id="KW-0808">Transferase</keyword>
<dbReference type="Pfam" id="PF01255">
    <property type="entry name" value="Prenyltransf"/>
    <property type="match status" value="1"/>
</dbReference>
<comment type="caution">
    <text evidence="3">The sequence shown here is derived from an EMBL/GenBank/DDBJ whole genome shotgun (WGS) entry which is preliminary data.</text>
</comment>
<feature type="active site" evidence="2">
    <location>
        <position position="36"/>
    </location>
</feature>
<sequence>MSDLKFGLTETEAETKELFKKIDKTNIPEHVAIIMDGNGRWAKEQGQDRLFGHFHGVESVRAAVEGCGELQVGYLTLYAFSTENWERPETEVNGLMELLVETIRKESESLNKNNVKMHVIGDRSMLSAFVNSELDYSLNLTRDNTGLNLILALSYSGKAEIIHAIKNIAESVKNNELAIEDINDAVIKANLYTNKFPDPELMIRTSGEQRISNFLLYQLAYSELYFTEVRWPDFRKKNLFEAILDYQNRERRFGKTSAQITSS</sequence>
<feature type="binding site" evidence="2">
    <location>
        <begin position="81"/>
        <end position="83"/>
    </location>
    <ligand>
        <name>substrate</name>
    </ligand>
</feature>
<comment type="subunit">
    <text evidence="2">Homodimer.</text>
</comment>
<feature type="binding site" evidence="2">
    <location>
        <position position="87"/>
    </location>
    <ligand>
        <name>substrate</name>
    </ligand>
</feature>
<dbReference type="CDD" id="cd00475">
    <property type="entry name" value="Cis_IPPS"/>
    <property type="match status" value="1"/>
</dbReference>
<dbReference type="HAMAP" id="MF_01139">
    <property type="entry name" value="ISPT"/>
    <property type="match status" value="1"/>
</dbReference>
<dbReference type="RefSeq" id="WP_407030496.1">
    <property type="nucleotide sequence ID" value="NZ_JAQGEF010000004.1"/>
</dbReference>
<dbReference type="Proteomes" id="UP001210231">
    <property type="component" value="Unassembled WGS sequence"/>
</dbReference>
<feature type="binding site" evidence="2">
    <location>
        <position position="41"/>
    </location>
    <ligand>
        <name>substrate</name>
    </ligand>
</feature>
<dbReference type="PROSITE" id="PS01066">
    <property type="entry name" value="UPP_SYNTHASE"/>
    <property type="match status" value="1"/>
</dbReference>
<protein>
    <recommendedName>
        <fullName evidence="2">Isoprenyl transferase</fullName>
        <ecNumber evidence="2">2.5.1.-</ecNumber>
    </recommendedName>
</protein>
<dbReference type="InterPro" id="IPR001441">
    <property type="entry name" value="UPP_synth-like"/>
</dbReference>
<evidence type="ECO:0000313" key="3">
    <source>
        <dbReference type="EMBL" id="MDA3614170.1"/>
    </source>
</evidence>
<dbReference type="PANTHER" id="PTHR10291:SF0">
    <property type="entry name" value="DEHYDRODOLICHYL DIPHOSPHATE SYNTHASE 2"/>
    <property type="match status" value="1"/>
</dbReference>
<organism evidence="3 4">
    <name type="scientific">Polluticaenibacter yanchengensis</name>
    <dbReference type="NCBI Taxonomy" id="3014562"/>
    <lineage>
        <taxon>Bacteria</taxon>
        <taxon>Pseudomonadati</taxon>
        <taxon>Bacteroidota</taxon>
        <taxon>Chitinophagia</taxon>
        <taxon>Chitinophagales</taxon>
        <taxon>Chitinophagaceae</taxon>
        <taxon>Polluticaenibacter</taxon>
    </lineage>
</organism>
<evidence type="ECO:0000256" key="2">
    <source>
        <dbReference type="HAMAP-Rule" id="MF_01139"/>
    </source>
</evidence>
<feature type="binding site" evidence="2">
    <location>
        <position position="223"/>
    </location>
    <ligand>
        <name>Mg(2+)</name>
        <dbReference type="ChEBI" id="CHEBI:18420"/>
    </ligand>
</feature>
<comment type="similarity">
    <text evidence="2">Belongs to the UPP synthase family.</text>
</comment>
<keyword evidence="4" id="KW-1185">Reference proteome</keyword>
<accession>A0ABT4UH46</accession>
<dbReference type="SUPFAM" id="SSF64005">
    <property type="entry name" value="Undecaprenyl diphosphate synthase"/>
    <property type="match status" value="1"/>
</dbReference>
<dbReference type="PANTHER" id="PTHR10291">
    <property type="entry name" value="DEHYDRODOLICHYL DIPHOSPHATE SYNTHASE FAMILY MEMBER"/>
    <property type="match status" value="1"/>
</dbReference>
<comment type="function">
    <text evidence="2">Catalyzes the condensation of isopentenyl diphosphate (IPP) with allylic pyrophosphates generating different type of terpenoids.</text>
</comment>
<feature type="binding site" evidence="2">
    <location>
        <position position="53"/>
    </location>
    <ligand>
        <name>substrate</name>
    </ligand>
</feature>
<feature type="active site" description="Proton acceptor" evidence="2">
    <location>
        <position position="84"/>
    </location>
</feature>
<name>A0ABT4UH46_9BACT</name>
<proteinExistence type="inferred from homology"/>
<feature type="binding site" evidence="2">
    <location>
        <position position="204"/>
    </location>
    <ligand>
        <name>substrate</name>
    </ligand>
</feature>
<feature type="binding site" evidence="2">
    <location>
        <begin position="37"/>
        <end position="40"/>
    </location>
    <ligand>
        <name>substrate</name>
    </ligand>
</feature>
<keyword evidence="2" id="KW-0479">Metal-binding</keyword>
<dbReference type="EC" id="2.5.1.-" evidence="2"/>
<dbReference type="InterPro" id="IPR036424">
    <property type="entry name" value="UPP_synth-like_sf"/>
</dbReference>
<dbReference type="EMBL" id="JAQGEF010000004">
    <property type="protein sequence ID" value="MDA3614170.1"/>
    <property type="molecule type" value="Genomic_DNA"/>
</dbReference>
<comment type="cofactor">
    <cofactor evidence="2">
        <name>Mg(2+)</name>
        <dbReference type="ChEBI" id="CHEBI:18420"/>
    </cofactor>
    <text evidence="2">Binds 2 magnesium ions per subunit.</text>
</comment>
<reference evidence="3 4" key="1">
    <citation type="submission" date="2022-12" db="EMBL/GenBank/DDBJ databases">
        <title>Chitinophagaceae gen. sp. nov., a new member of the family Chitinophagaceae, isolated from soil in a chemical factory.</title>
        <authorList>
            <person name="Ke Z."/>
        </authorList>
    </citation>
    <scope>NUCLEOTIDE SEQUENCE [LARGE SCALE GENOMIC DNA]</scope>
    <source>
        <strain evidence="3 4">LY-5</strain>
    </source>
</reference>
<feature type="binding site" evidence="2">
    <location>
        <position position="49"/>
    </location>
    <ligand>
        <name>substrate</name>
    </ligand>
</feature>
<evidence type="ECO:0000313" key="4">
    <source>
        <dbReference type="Proteomes" id="UP001210231"/>
    </source>
</evidence>
<keyword evidence="2" id="KW-0460">Magnesium</keyword>
<feature type="binding site" evidence="2">
    <location>
        <position position="85"/>
    </location>
    <ligand>
        <name>substrate</name>
    </ligand>
</feature>
<feature type="binding site" evidence="2">
    <location>
        <begin position="210"/>
        <end position="212"/>
    </location>
    <ligand>
        <name>substrate</name>
    </ligand>
</feature>
<feature type="binding site" evidence="2">
    <location>
        <position position="36"/>
    </location>
    <ligand>
        <name>Mg(2+)</name>
        <dbReference type="ChEBI" id="CHEBI:18420"/>
    </ligand>
</feature>
<dbReference type="Gene3D" id="3.40.1180.10">
    <property type="entry name" value="Decaprenyl diphosphate synthase-like"/>
    <property type="match status" value="1"/>
</dbReference>
<dbReference type="NCBIfam" id="NF011405">
    <property type="entry name" value="PRK14830.1"/>
    <property type="match status" value="1"/>
</dbReference>
<dbReference type="NCBIfam" id="TIGR00055">
    <property type="entry name" value="uppS"/>
    <property type="match status" value="1"/>
</dbReference>
<evidence type="ECO:0000256" key="1">
    <source>
        <dbReference type="ARBA" id="ARBA00022679"/>
    </source>
</evidence>
<dbReference type="InterPro" id="IPR018520">
    <property type="entry name" value="UPP_synth-like_CS"/>
</dbReference>
<gene>
    <name evidence="3" type="ORF">O3P16_05085</name>
</gene>
<dbReference type="GO" id="GO:0016740">
    <property type="term" value="F:transferase activity"/>
    <property type="evidence" value="ECO:0007669"/>
    <property type="project" value="UniProtKB-KW"/>
</dbReference>